<proteinExistence type="predicted"/>
<feature type="region of interest" description="Disordered" evidence="1">
    <location>
        <begin position="110"/>
        <end position="129"/>
    </location>
</feature>
<dbReference type="GeneID" id="37219098"/>
<organism evidence="2 3">
    <name type="scientific">Aspergillus ibericus CBS 121593</name>
    <dbReference type="NCBI Taxonomy" id="1448316"/>
    <lineage>
        <taxon>Eukaryota</taxon>
        <taxon>Fungi</taxon>
        <taxon>Dikarya</taxon>
        <taxon>Ascomycota</taxon>
        <taxon>Pezizomycotina</taxon>
        <taxon>Eurotiomycetes</taxon>
        <taxon>Eurotiomycetidae</taxon>
        <taxon>Eurotiales</taxon>
        <taxon>Aspergillaceae</taxon>
        <taxon>Aspergillus</taxon>
        <taxon>Aspergillus subgen. Circumdati</taxon>
    </lineage>
</organism>
<evidence type="ECO:0000313" key="2">
    <source>
        <dbReference type="EMBL" id="RAL04593.1"/>
    </source>
</evidence>
<dbReference type="EMBL" id="KZ824423">
    <property type="protein sequence ID" value="RAL04593.1"/>
    <property type="molecule type" value="Genomic_DNA"/>
</dbReference>
<dbReference type="Proteomes" id="UP000249402">
    <property type="component" value="Unassembled WGS sequence"/>
</dbReference>
<gene>
    <name evidence="2" type="ORF">BO80DRAFT_204176</name>
</gene>
<keyword evidence="3" id="KW-1185">Reference proteome</keyword>
<name>A0A395HAR3_9EURO</name>
<evidence type="ECO:0000256" key="1">
    <source>
        <dbReference type="SAM" id="MobiDB-lite"/>
    </source>
</evidence>
<dbReference type="RefSeq" id="XP_025578920.1">
    <property type="nucleotide sequence ID" value="XM_025714233.1"/>
</dbReference>
<dbReference type="AlphaFoldDB" id="A0A395HAR3"/>
<evidence type="ECO:0000313" key="3">
    <source>
        <dbReference type="Proteomes" id="UP000249402"/>
    </source>
</evidence>
<reference evidence="2 3" key="1">
    <citation type="submission" date="2018-02" db="EMBL/GenBank/DDBJ databases">
        <title>The genomes of Aspergillus section Nigri reveals drivers in fungal speciation.</title>
        <authorList>
            <consortium name="DOE Joint Genome Institute"/>
            <person name="Vesth T.C."/>
            <person name="Nybo J."/>
            <person name="Theobald S."/>
            <person name="Brandl J."/>
            <person name="Frisvad J.C."/>
            <person name="Nielsen K.F."/>
            <person name="Lyhne E.K."/>
            <person name="Kogle M.E."/>
            <person name="Kuo A."/>
            <person name="Riley R."/>
            <person name="Clum A."/>
            <person name="Nolan M."/>
            <person name="Lipzen A."/>
            <person name="Salamov A."/>
            <person name="Henrissat B."/>
            <person name="Wiebenga A."/>
            <person name="De vries R.P."/>
            <person name="Grigoriev I.V."/>
            <person name="Mortensen U.H."/>
            <person name="Andersen M.R."/>
            <person name="Baker S.E."/>
        </authorList>
    </citation>
    <scope>NUCLEOTIDE SEQUENCE [LARGE SCALE GENOMIC DNA]</scope>
    <source>
        <strain evidence="2 3">CBS 121593</strain>
    </source>
</reference>
<accession>A0A395HAR3</accession>
<protein>
    <submittedName>
        <fullName evidence="2">Uncharacterized protein</fullName>
    </submittedName>
</protein>
<dbReference type="VEuPathDB" id="FungiDB:BO80DRAFT_204176"/>
<sequence length="129" mass="14629">MTIMTKITIEIDTLLLMNCTISITESLFFLFLPLDFTDESVLSFFLFTQSFHTVPSTLSPEPEDLIIIVSHTHHTFFQFPPPPHYQSSPSLIPPLSPLKTIHQSLIRCDVPSTPTEPPATDKHTHPHHI</sequence>